<dbReference type="OrthoDB" id="2582440at2"/>
<reference evidence="3" key="3">
    <citation type="submission" date="2018-05" db="EMBL/GenBank/DDBJ databases">
        <authorList>
            <person name="Lu D."/>
        </authorList>
    </citation>
    <scope>NUCLEOTIDE SEQUENCE [LARGE SCALE GENOMIC DNA]</scope>
    <source>
        <strain evidence="3">ZY111</strain>
    </source>
</reference>
<evidence type="ECO:0000313" key="3">
    <source>
        <dbReference type="Proteomes" id="UP000245375"/>
    </source>
</evidence>
<reference evidence="2 3" key="1">
    <citation type="submission" date="2018-05" db="EMBL/GenBank/DDBJ databases">
        <title>Algibacter marinivivus sp. nov., isolated from sample around a algae.</title>
        <authorList>
            <person name="Zhong X."/>
        </authorList>
    </citation>
    <scope>NUCLEOTIDE SEQUENCE [LARGE SCALE GENOMIC DNA]</scope>
    <source>
        <strain evidence="2 3">ZY111</strain>
    </source>
</reference>
<protein>
    <recommendedName>
        <fullName evidence="4">Por secretion system C-terminal sorting domain-containing protein</fullName>
    </recommendedName>
</protein>
<proteinExistence type="predicted"/>
<keyword evidence="3" id="KW-1185">Reference proteome</keyword>
<organism evidence="2 3">
    <name type="scientific">Algibacter marinivivus</name>
    <dbReference type="NCBI Taxonomy" id="2100723"/>
    <lineage>
        <taxon>Bacteria</taxon>
        <taxon>Pseudomonadati</taxon>
        <taxon>Bacteroidota</taxon>
        <taxon>Flavobacteriia</taxon>
        <taxon>Flavobacteriales</taxon>
        <taxon>Flavobacteriaceae</taxon>
        <taxon>Algibacter</taxon>
    </lineage>
</organism>
<accession>A0A2U2X4E3</accession>
<keyword evidence="1" id="KW-0732">Signal</keyword>
<dbReference type="EMBL" id="QFRI01000002">
    <property type="protein sequence ID" value="PWH82651.1"/>
    <property type="molecule type" value="Genomic_DNA"/>
</dbReference>
<dbReference type="Proteomes" id="UP000245375">
    <property type="component" value="Unassembled WGS sequence"/>
</dbReference>
<comment type="caution">
    <text evidence="2">The sequence shown here is derived from an EMBL/GenBank/DDBJ whole genome shotgun (WGS) entry which is preliminary data.</text>
</comment>
<dbReference type="AlphaFoldDB" id="A0A2U2X4E3"/>
<evidence type="ECO:0000256" key="1">
    <source>
        <dbReference type="ARBA" id="ARBA00022729"/>
    </source>
</evidence>
<evidence type="ECO:0000313" key="2">
    <source>
        <dbReference type="EMBL" id="PWH82651.1"/>
    </source>
</evidence>
<gene>
    <name evidence="2" type="ORF">DIS18_10460</name>
</gene>
<name>A0A2U2X4E3_9FLAO</name>
<dbReference type="InterPro" id="IPR026444">
    <property type="entry name" value="Secre_tail"/>
</dbReference>
<reference evidence="3" key="2">
    <citation type="submission" date="2018-05" db="EMBL/GenBank/DDBJ databases">
        <title>Algibacter marinivivus sp. nov., isolated from sample around a algae.</title>
        <authorList>
            <person name="Lu D."/>
        </authorList>
    </citation>
    <scope>NUCLEOTIDE SEQUENCE [LARGE SCALE GENOMIC DNA]</scope>
    <source>
        <strain evidence="3">ZY111</strain>
    </source>
</reference>
<dbReference type="NCBIfam" id="TIGR04183">
    <property type="entry name" value="Por_Secre_tail"/>
    <property type="match status" value="1"/>
</dbReference>
<sequence>MHFIASKSKLNRKNSIFAVLKSPYFMQKIILFLFLLATSLSFSQLSVRNSAYIFVNNEVVFVEDDINLNEATSTIYLRNEAQIIQGTGTTGNSGIGELSVYQEANGGEHEYNYWCSPIGSKTSNSINNPFGISFLNDVTGLITSTPATFVTSSTYNGTSSPLNIEPYWVWKFIASDDYSEWIHVQGNTSINPGEGFTMKGTIGSGDAQRYDFRGKPNNGTIAVNVATNQYSLVGNPYPSAMDALAYIHDTQNAGTITGTLYYWEQDLSTNSHYIRDYSGGYATYTINAAGVETFVPAVFNTYNGDGSINVANTGSGSKTARRYIPIGQGFMVEGTANDVVRAKNAHRYFTRETAANSEFFRGTGKKEKNEPMFSKIPDDYKRFRLNIDFNNNYTRQLVQTFHSSASKGFDYGLESKISETDIISSDAYWVVDGNSHIAEALPYDENSPIPLTIKINQDQPITIRIADIQYFDNEKPIYLHDKEIDTYTNLRNQNFEINLAIGEYIDRFEITFNKNLLNNSVETFEGLKIFQNNRKSELKLLNRNNIEITSLKLFDISGKQIMNEVISSSKRKHSYSTKSISSGVYIVKIELKDYKIFTQKIVVDNKK</sequence>
<evidence type="ECO:0008006" key="4">
    <source>
        <dbReference type="Google" id="ProtNLM"/>
    </source>
</evidence>